<feature type="compositionally biased region" description="Basic and acidic residues" evidence="2">
    <location>
        <begin position="403"/>
        <end position="421"/>
    </location>
</feature>
<dbReference type="AlphaFoldDB" id="T1IUM1"/>
<keyword evidence="3" id="KW-0472">Membrane</keyword>
<reference evidence="4" key="2">
    <citation type="submission" date="2015-02" db="UniProtKB">
        <authorList>
            <consortium name="EnsemblMetazoa"/>
        </authorList>
    </citation>
    <scope>IDENTIFICATION</scope>
</reference>
<dbReference type="eggNOG" id="ENOG502SCMG">
    <property type="taxonomic scope" value="Eukaryota"/>
</dbReference>
<feature type="compositionally biased region" description="Basic and acidic residues" evidence="2">
    <location>
        <begin position="346"/>
        <end position="367"/>
    </location>
</feature>
<accession>T1IUM1</accession>
<keyword evidence="3" id="KW-1133">Transmembrane helix</keyword>
<feature type="transmembrane region" description="Helical" evidence="3">
    <location>
        <begin position="197"/>
        <end position="224"/>
    </location>
</feature>
<organism evidence="4 5">
    <name type="scientific">Strigamia maritima</name>
    <name type="common">European centipede</name>
    <name type="synonym">Geophilus maritimus</name>
    <dbReference type="NCBI Taxonomy" id="126957"/>
    <lineage>
        <taxon>Eukaryota</taxon>
        <taxon>Metazoa</taxon>
        <taxon>Ecdysozoa</taxon>
        <taxon>Arthropoda</taxon>
        <taxon>Myriapoda</taxon>
        <taxon>Chilopoda</taxon>
        <taxon>Pleurostigmophora</taxon>
        <taxon>Geophilomorpha</taxon>
        <taxon>Linotaeniidae</taxon>
        <taxon>Strigamia</taxon>
    </lineage>
</organism>
<feature type="compositionally biased region" description="Polar residues" evidence="2">
    <location>
        <begin position="336"/>
        <end position="345"/>
    </location>
</feature>
<evidence type="ECO:0000256" key="2">
    <source>
        <dbReference type="SAM" id="MobiDB-lite"/>
    </source>
</evidence>
<keyword evidence="3" id="KW-0812">Transmembrane</keyword>
<dbReference type="HOGENOM" id="CLU_652700_0_0_1"/>
<name>T1IUM1_STRMM</name>
<keyword evidence="1" id="KW-0175">Coiled coil</keyword>
<feature type="compositionally biased region" description="Basic and acidic residues" evidence="2">
    <location>
        <begin position="375"/>
        <end position="396"/>
    </location>
</feature>
<sequence length="421" mass="47922">MTINKTNCNKNDHYKDGKNYSNSCAKQYKKIDYLNNTNKINHFHLTTMILPALMRFVSIWSLIYFSCKLQNAIVTGRKANVPAFGNDNSHAKCPPGHYILIYHVHQHYFDQTLTEADMSNLETEIEEQAEEEQIKADDLKNQHYEFPYKCIPIGTKPQLIPDFGDAPITAKPTPIPLNREMLIQYNNMAVQPQNLKMLGVLAVFRIHTAVVITYAVIIMGGFVVQKELYRKQIKHLQMTLQDDNQESPKESEISGNIKKIIELQAQTKDQRSADYDEKVLQLQDQLKVLLAEKKFKIFHHNHHHYRCPPNFHEETENGKPQAYLHLQVGNEIKPDFQQSENTDGSNKPEDGSNKPEDGSNKPKDGSNKPENGSNKPEDGSNKPEDGSNKPKDESNKPENGSNKPEDGSKKQGDGSKKQGDR</sequence>
<evidence type="ECO:0000313" key="4">
    <source>
        <dbReference type="EnsemblMetazoa" id="SMAR004849-PA"/>
    </source>
</evidence>
<feature type="region of interest" description="Disordered" evidence="2">
    <location>
        <begin position="335"/>
        <end position="421"/>
    </location>
</feature>
<dbReference type="EnsemblMetazoa" id="SMAR004849-RA">
    <property type="protein sequence ID" value="SMAR004849-PA"/>
    <property type="gene ID" value="SMAR004849"/>
</dbReference>
<feature type="coiled-coil region" evidence="1">
    <location>
        <begin position="111"/>
        <end position="142"/>
    </location>
</feature>
<evidence type="ECO:0000313" key="5">
    <source>
        <dbReference type="Proteomes" id="UP000014500"/>
    </source>
</evidence>
<proteinExistence type="predicted"/>
<reference evidence="5" key="1">
    <citation type="submission" date="2011-05" db="EMBL/GenBank/DDBJ databases">
        <authorList>
            <person name="Richards S.R."/>
            <person name="Qu J."/>
            <person name="Jiang H."/>
            <person name="Jhangiani S.N."/>
            <person name="Agravi P."/>
            <person name="Goodspeed R."/>
            <person name="Gross S."/>
            <person name="Mandapat C."/>
            <person name="Jackson L."/>
            <person name="Mathew T."/>
            <person name="Pu L."/>
            <person name="Thornton R."/>
            <person name="Saada N."/>
            <person name="Wilczek-Boney K.B."/>
            <person name="Lee S."/>
            <person name="Kovar C."/>
            <person name="Wu Y."/>
            <person name="Scherer S.E."/>
            <person name="Worley K.C."/>
            <person name="Muzny D.M."/>
            <person name="Gibbs R."/>
        </authorList>
    </citation>
    <scope>NUCLEOTIDE SEQUENCE</scope>
    <source>
        <strain evidence="5">Brora</strain>
    </source>
</reference>
<evidence type="ECO:0000256" key="1">
    <source>
        <dbReference type="SAM" id="Coils"/>
    </source>
</evidence>
<dbReference type="STRING" id="126957.T1IUM1"/>
<protein>
    <submittedName>
        <fullName evidence="4">Uncharacterized protein</fullName>
    </submittedName>
</protein>
<evidence type="ECO:0000256" key="3">
    <source>
        <dbReference type="SAM" id="Phobius"/>
    </source>
</evidence>
<keyword evidence="5" id="KW-1185">Reference proteome</keyword>
<dbReference type="EMBL" id="JH431545">
    <property type="status" value="NOT_ANNOTATED_CDS"/>
    <property type="molecule type" value="Genomic_DNA"/>
</dbReference>
<dbReference type="Proteomes" id="UP000014500">
    <property type="component" value="Unassembled WGS sequence"/>
</dbReference>